<evidence type="ECO:0000313" key="3">
    <source>
        <dbReference type="EMBL" id="MDN5203572.1"/>
    </source>
</evidence>
<dbReference type="PANTHER" id="PTHR30189:SF1">
    <property type="entry name" value="LPS-ASSEMBLY PROTEIN LPTD"/>
    <property type="match status" value="1"/>
</dbReference>
<feature type="compositionally biased region" description="Polar residues" evidence="1">
    <location>
        <begin position="39"/>
        <end position="51"/>
    </location>
</feature>
<dbReference type="InterPro" id="IPR050218">
    <property type="entry name" value="LptD"/>
</dbReference>
<proteinExistence type="predicted"/>
<dbReference type="Pfam" id="PF19838">
    <property type="entry name" value="LptD_2"/>
    <property type="match status" value="1"/>
</dbReference>
<keyword evidence="4" id="KW-1185">Reference proteome</keyword>
<feature type="domain" description="LPS-assembly protein LptD central" evidence="2">
    <location>
        <begin position="202"/>
        <end position="695"/>
    </location>
</feature>
<dbReference type="InterPro" id="IPR045659">
    <property type="entry name" value="LptD_2"/>
</dbReference>
<dbReference type="PANTHER" id="PTHR30189">
    <property type="entry name" value="LPS-ASSEMBLY PROTEIN"/>
    <property type="match status" value="1"/>
</dbReference>
<feature type="region of interest" description="Disordered" evidence="1">
    <location>
        <begin position="33"/>
        <end position="53"/>
    </location>
</feature>
<sequence length="884" mass="100622">MMFFSGTVLSQENRQQSQDTTLNINNPQVLLDSIPTAPNVPSDSVNNPEQSSDLKTKIDYDAKDSIISDVINQRVFLYRDAIITYGDIKLEAYYIEIDFKTNTIIARPEIDSLGKPVSKPIFTQGADTYELDSMRYNFESDKAIISGVLTQQGEGFLSGDKIKKNQYDELFINEGRFCPCEDPEAGTYIKSNRIKVIPKKKIVTGPFQLYIGDVPTPLFLPFGMFPAPREKHSGIVFPTYGEERRRGFFLKNGGYYFAISEYIDLELLGSIYSKGGYELQSSTSYKKRYKFNGRFNLRYNKLKSGEAEDSLFTKDFWVNWSHSPESRGTGRFSASVNAGTSTFNQNVAQSVERNIRTQFSSNVSYSKTFRGTPFSMGISARHNQNVATKVVNITLPQFSLNMGRVNPFKRKGSSGNTWYEKINFSYRFSATNQISNNRVSSSGSGFTVANPNPLNDSIVPFSLENVDILLDRARIGGKHDIPISTSFNLFKHFTISPSINYSELWYLKKLDYRFIPEENAVRVDTVDGFTRASTYSLNASLSTSIYGTFQLKGERLQAIRHTIRPSIGFSYRPDFSQEKFGFYQEVQTDTTELEDGTFRTQLLSRYNGFVFGSPPLGESRSLNFSLSNNVEAKVLNRRDTTGKARKVSLLDNFSMSGSYNFVRDSFKLSNISLSARTRLFNKKLDISANGTLNPYTNRLISSTVNENGEKIIVQRRIDEIALFHGEGLGQITRASLRLSTNLNPQARKGDRKSDKGTAEELEFINANPDLYVDFTIPWSLRINYTWNYSKDGFKEKVVTQSMSFSGDFSLTDKWKITYNSGYDFDRKQLTQTRLGITRDLNCWTFRFDWTPFGRFQSFSLDIRVKSSILSDLKLSKRRSFNDLR</sequence>
<name>A0ABT8KS26_9BACT</name>
<accession>A0ABT8KS26</accession>
<dbReference type="Proteomes" id="UP001172082">
    <property type="component" value="Unassembled WGS sequence"/>
</dbReference>
<comment type="caution">
    <text evidence="3">The sequence shown here is derived from an EMBL/GenBank/DDBJ whole genome shotgun (WGS) entry which is preliminary data.</text>
</comment>
<protein>
    <submittedName>
        <fullName evidence="3">LPS assembly protein LptD</fullName>
    </submittedName>
</protein>
<organism evidence="3 4">
    <name type="scientific">Splendidivirga corallicola</name>
    <dbReference type="NCBI Taxonomy" id="3051826"/>
    <lineage>
        <taxon>Bacteria</taxon>
        <taxon>Pseudomonadati</taxon>
        <taxon>Bacteroidota</taxon>
        <taxon>Cytophagia</taxon>
        <taxon>Cytophagales</taxon>
        <taxon>Splendidivirgaceae</taxon>
        <taxon>Splendidivirga</taxon>
    </lineage>
</organism>
<dbReference type="RefSeq" id="WP_346753593.1">
    <property type="nucleotide sequence ID" value="NZ_JAUJEA010000007.1"/>
</dbReference>
<gene>
    <name evidence="3" type="ORF">QQ008_19445</name>
</gene>
<reference evidence="3" key="1">
    <citation type="submission" date="2023-06" db="EMBL/GenBank/DDBJ databases">
        <title>Genomic of Parafulvivirga corallium.</title>
        <authorList>
            <person name="Wang G."/>
        </authorList>
    </citation>
    <scope>NUCLEOTIDE SEQUENCE</scope>
    <source>
        <strain evidence="3">BMA10</strain>
    </source>
</reference>
<dbReference type="EMBL" id="JAUJEA010000007">
    <property type="protein sequence ID" value="MDN5203572.1"/>
    <property type="molecule type" value="Genomic_DNA"/>
</dbReference>
<evidence type="ECO:0000256" key="1">
    <source>
        <dbReference type="SAM" id="MobiDB-lite"/>
    </source>
</evidence>
<evidence type="ECO:0000313" key="4">
    <source>
        <dbReference type="Proteomes" id="UP001172082"/>
    </source>
</evidence>
<evidence type="ECO:0000259" key="2">
    <source>
        <dbReference type="Pfam" id="PF19838"/>
    </source>
</evidence>